<evidence type="ECO:0000313" key="1">
    <source>
        <dbReference type="EMBL" id="KAI9911012.1"/>
    </source>
</evidence>
<reference evidence="1 2" key="1">
    <citation type="journal article" date="2022" name="bioRxiv">
        <title>The genome of the oomycete Peronosclerospora sorghi, a cosmopolitan pathogen of maize and sorghum, is inflated with dispersed pseudogenes.</title>
        <authorList>
            <person name="Fletcher K."/>
            <person name="Martin F."/>
            <person name="Isakeit T."/>
            <person name="Cavanaugh K."/>
            <person name="Magill C."/>
            <person name="Michelmore R."/>
        </authorList>
    </citation>
    <scope>NUCLEOTIDE SEQUENCE [LARGE SCALE GENOMIC DNA]</scope>
    <source>
        <strain evidence="1">P6</strain>
    </source>
</reference>
<dbReference type="Proteomes" id="UP001163321">
    <property type="component" value="Chromosome 6"/>
</dbReference>
<evidence type="ECO:0000313" key="2">
    <source>
        <dbReference type="Proteomes" id="UP001163321"/>
    </source>
</evidence>
<proteinExistence type="predicted"/>
<keyword evidence="2" id="KW-1185">Reference proteome</keyword>
<name>A0ACC0VXM0_9STRA</name>
<sequence>MRVFTSLVVVAALLAPSVASTSSLKSETSDLTTEETRSSVPSSALSKETSSDSSLQDLEGIKKYRTKSTTKSSSPSFDDLTESTDLSESTGSAMDLVEDKEDTSDSTTDLLEGNATESSGETDTMDVPSSKHESTKQSTSDVNFSEELKAIWIERHSFFRVAALPWAAGNMRRMCWDNDLAEKAASAISSCTANTSTGINVYESSSTDPSTVLEEAINEWVIKPVMSEIGRVVPPAAEGDTVGAGMYNSYSQVVWASTTSVGCAMSKCSEGLMVACEYSPAGNDGKSEWYIHAAQATQCPEKTTASAGLCVVEGDPSNDPIAPVPDDKTSLKVYPTFIVDLMSTILKGAKDRDAPGAKPSRIDSSKKSSHSELFPGEETDEASSPESEEELETEESPTSTLTDDSSLSDESIESMKESDDLKSSGITKSKSSSDYFGTEDEASSPTTDKNDETMPDSSKVSEDEVTELAEPSTTGQGKKMPGSSLSSAEDLDEMESSLSSQKKSSDKKKSPSFGGGLDDSSSLDSPDGGATLETDSPSATSGTPKSAPTKGVSKKSLNRSGASGSTTASVADEELSQDQKPSLASGSDLEEPNQSPPAESKVDSPTQDESTKQETKSPDSSATSAVAVKNLSSSSTAPRALLSPAAIAGIVVLGVVALAAAFVFISYRKNQQRQEDILRNGGIQCN</sequence>
<organism evidence="1 2">
    <name type="scientific">Peronosclerospora sorghi</name>
    <dbReference type="NCBI Taxonomy" id="230839"/>
    <lineage>
        <taxon>Eukaryota</taxon>
        <taxon>Sar</taxon>
        <taxon>Stramenopiles</taxon>
        <taxon>Oomycota</taxon>
        <taxon>Peronosporomycetes</taxon>
        <taxon>Peronosporales</taxon>
        <taxon>Peronosporaceae</taxon>
        <taxon>Peronosclerospora</taxon>
    </lineage>
</organism>
<gene>
    <name evidence="1" type="ORF">PsorP6_011140</name>
</gene>
<dbReference type="EMBL" id="CM047585">
    <property type="protein sequence ID" value="KAI9911012.1"/>
    <property type="molecule type" value="Genomic_DNA"/>
</dbReference>
<comment type="caution">
    <text evidence="1">The sequence shown here is derived from an EMBL/GenBank/DDBJ whole genome shotgun (WGS) entry which is preliminary data.</text>
</comment>
<protein>
    <submittedName>
        <fullName evidence="1">Uncharacterized protein</fullName>
    </submittedName>
</protein>
<accession>A0ACC0VXM0</accession>